<sequence length="463" mass="50230">MISVVQVRFARPDVRTGLVTLVQFMTPAAVFLIDEQGFVELPETAIPVFILLLAGTLQQRSGSRSGFAVNPVQTMANHRFVLPVEGVDDAWCAVHVPAVAAGIGEQLTGIVEQPVGAGTPGMTTRRLKMQHQPCPLECMPRRGAERPETVGRVVMVVVGQRLPALSEVLDDLKVVRPGLLMDYPLDNAQRPVEPLCIAGHVGQREKGFGAVHVAVGTAVGFFMAPVLRERLAHGAFLLAPEMRLYDLNGVGEQCLSARAARHHRRAGGQRDECMQVGLLVGLAAVFKRGAEPAVVLGIAQRAAECGDPVIDQRGAAGYALRMGHGKTVSHACSVHGFGRGADHQTSVVVKTAKAVFQPGCLGEGQQAVAFKRQPLMMGWRAQPTAESVIIIVHDAMPPPSIRLCRLYRRSFDRGHNARPVVRRQADTTCINVGFYTLKRKTTWFRSAARRDSSWLDALIWLAP</sequence>
<name>A0A3M2WG68_PSEA0</name>
<reference evidence="1 2" key="1">
    <citation type="submission" date="2018-08" db="EMBL/GenBank/DDBJ databases">
        <title>Recombination of ecologically and evolutionarily significant loci maintains genetic cohesion in the Pseudomonas syringae species complex.</title>
        <authorList>
            <person name="Dillon M."/>
            <person name="Thakur S."/>
            <person name="Almeida R.N.D."/>
            <person name="Weir B.S."/>
            <person name="Guttman D.S."/>
        </authorList>
    </citation>
    <scope>NUCLEOTIDE SEQUENCE [LARGE SCALE GENOMIC DNA]</scope>
    <source>
        <strain evidence="1 2">19322</strain>
    </source>
</reference>
<organism evidence="1 2">
    <name type="scientific">Pseudomonas amygdali pv. morsprunorum</name>
    <dbReference type="NCBI Taxonomy" id="129138"/>
    <lineage>
        <taxon>Bacteria</taxon>
        <taxon>Pseudomonadati</taxon>
        <taxon>Pseudomonadota</taxon>
        <taxon>Gammaproteobacteria</taxon>
        <taxon>Pseudomonadales</taxon>
        <taxon>Pseudomonadaceae</taxon>
        <taxon>Pseudomonas</taxon>
        <taxon>Pseudomonas amygdali</taxon>
    </lineage>
</organism>
<protein>
    <submittedName>
        <fullName evidence="1">Uncharacterized protein</fullName>
    </submittedName>
</protein>
<proteinExistence type="predicted"/>
<comment type="caution">
    <text evidence="1">The sequence shown here is derived from an EMBL/GenBank/DDBJ whole genome shotgun (WGS) entry which is preliminary data.</text>
</comment>
<evidence type="ECO:0000313" key="2">
    <source>
        <dbReference type="Proteomes" id="UP000277952"/>
    </source>
</evidence>
<dbReference type="AlphaFoldDB" id="A0A3M2WG68"/>
<evidence type="ECO:0000313" key="1">
    <source>
        <dbReference type="EMBL" id="RML50155.1"/>
    </source>
</evidence>
<gene>
    <name evidence="1" type="ORF">ALQ94_05480</name>
</gene>
<dbReference type="EMBL" id="RBNS01000250">
    <property type="protein sequence ID" value="RML50155.1"/>
    <property type="molecule type" value="Genomic_DNA"/>
</dbReference>
<dbReference type="Proteomes" id="UP000277952">
    <property type="component" value="Unassembled WGS sequence"/>
</dbReference>
<accession>A0A3M2WG68</accession>